<evidence type="ECO:0000313" key="1">
    <source>
        <dbReference type="EMBL" id="GAA1693183.1"/>
    </source>
</evidence>
<dbReference type="Proteomes" id="UP001500618">
    <property type="component" value="Unassembled WGS sequence"/>
</dbReference>
<keyword evidence="2" id="KW-1185">Reference proteome</keyword>
<gene>
    <name evidence="1" type="ORF">GCM10009765_48190</name>
</gene>
<name>A0ABN2HU13_9ACTN</name>
<organism evidence="1 2">
    <name type="scientific">Fodinicola feengrottensis</name>
    <dbReference type="NCBI Taxonomy" id="435914"/>
    <lineage>
        <taxon>Bacteria</taxon>
        <taxon>Bacillati</taxon>
        <taxon>Actinomycetota</taxon>
        <taxon>Actinomycetes</taxon>
        <taxon>Mycobacteriales</taxon>
        <taxon>Fodinicola</taxon>
    </lineage>
</organism>
<accession>A0ABN2HU13</accession>
<evidence type="ECO:0000313" key="2">
    <source>
        <dbReference type="Proteomes" id="UP001500618"/>
    </source>
</evidence>
<dbReference type="EMBL" id="BAAANY010000019">
    <property type="protein sequence ID" value="GAA1693183.1"/>
    <property type="molecule type" value="Genomic_DNA"/>
</dbReference>
<protein>
    <submittedName>
        <fullName evidence="1">Uncharacterized protein</fullName>
    </submittedName>
</protein>
<comment type="caution">
    <text evidence="1">The sequence shown here is derived from an EMBL/GenBank/DDBJ whole genome shotgun (WGS) entry which is preliminary data.</text>
</comment>
<reference evidence="1 2" key="1">
    <citation type="journal article" date="2019" name="Int. J. Syst. Evol. Microbiol.">
        <title>The Global Catalogue of Microorganisms (GCM) 10K type strain sequencing project: providing services to taxonomists for standard genome sequencing and annotation.</title>
        <authorList>
            <consortium name="The Broad Institute Genomics Platform"/>
            <consortium name="The Broad Institute Genome Sequencing Center for Infectious Disease"/>
            <person name="Wu L."/>
            <person name="Ma J."/>
        </authorList>
    </citation>
    <scope>NUCLEOTIDE SEQUENCE [LARGE SCALE GENOMIC DNA]</scope>
    <source>
        <strain evidence="1 2">JCM 14718</strain>
    </source>
</reference>
<sequence>MVTYLGVAYVNDGHIATSNRIWAFLSISLSETLHLRTPEVGMVQTLQIVSHTVWDFHTGFVIRKIGSTGRGGVLRGEVTASNLGIVCFLEQTLRRSTVVDKSGRATDAHVVRMATRHRKVVGNGMTRIAPDTLDNADSTI</sequence>
<proteinExistence type="predicted"/>